<feature type="domain" description="Bacteriophage Mu GpT" evidence="1">
    <location>
        <begin position="7"/>
        <end position="301"/>
    </location>
</feature>
<name>A0A381EFL0_9GAMM</name>
<dbReference type="EMBL" id="UFUW01000001">
    <property type="protein sequence ID" value="SUX25732.1"/>
    <property type="molecule type" value="Genomic_DNA"/>
</dbReference>
<proteinExistence type="predicted"/>
<dbReference type="InterPro" id="IPR018774">
    <property type="entry name" value="Phage_Mu_GpT"/>
</dbReference>
<accession>A0A381EFL0</accession>
<dbReference type="Pfam" id="PF10124">
    <property type="entry name" value="Mu-like_gpT"/>
    <property type="match status" value="1"/>
</dbReference>
<gene>
    <name evidence="2" type="ORF">NCTC13294_02621</name>
</gene>
<dbReference type="RefSeq" id="WP_115612662.1">
    <property type="nucleotide sequence ID" value="NZ_JBHLZC010000001.1"/>
</dbReference>
<evidence type="ECO:0000313" key="2">
    <source>
        <dbReference type="EMBL" id="SUX25732.1"/>
    </source>
</evidence>
<dbReference type="Proteomes" id="UP000254572">
    <property type="component" value="Unassembled WGS sequence"/>
</dbReference>
<keyword evidence="3" id="KW-1185">Reference proteome</keyword>
<sequence>MNKTEILKALTAAFRKEFADGLKHRDPSWNKVAMLIPSTTRTNTYGWLGAFPQMREWVGERSIKKMATQVMAIENKLFESTVSIPRADIEDDQVGIYRPIMKQAGVAAAELPDNLVWTLLGKGKTTLCYDGQNFFDTDHVWYANEDGTGTPTTMSNLTTGTDNDAPNWYVIDATNVVMPLIYQERTRPEFEEKFDPSKSDKVFLEDLYLYGVRARGNAGFGLWQLAHMAEKTKLNKEALAKVVATMKTIKTDGGKTLAIRPSLLVVPPALEETARELLEQTIQNGTTNIWAGRLSLHVEPLLA</sequence>
<dbReference type="OrthoDB" id="9804833at2"/>
<evidence type="ECO:0000259" key="1">
    <source>
        <dbReference type="Pfam" id="PF10124"/>
    </source>
</evidence>
<dbReference type="AlphaFoldDB" id="A0A381EFL0"/>
<protein>
    <submittedName>
        <fullName evidence="2">Mu-like prophage major head subunit gpT</fullName>
    </submittedName>
</protein>
<evidence type="ECO:0000313" key="3">
    <source>
        <dbReference type="Proteomes" id="UP000254572"/>
    </source>
</evidence>
<organism evidence="2 3">
    <name type="scientific">Cardiobacterium valvarum</name>
    <dbReference type="NCBI Taxonomy" id="194702"/>
    <lineage>
        <taxon>Bacteria</taxon>
        <taxon>Pseudomonadati</taxon>
        <taxon>Pseudomonadota</taxon>
        <taxon>Gammaproteobacteria</taxon>
        <taxon>Cardiobacteriales</taxon>
        <taxon>Cardiobacteriaceae</taxon>
        <taxon>Cardiobacterium</taxon>
    </lineage>
</organism>
<reference evidence="2 3" key="1">
    <citation type="submission" date="2018-06" db="EMBL/GenBank/DDBJ databases">
        <authorList>
            <consortium name="Pathogen Informatics"/>
            <person name="Doyle S."/>
        </authorList>
    </citation>
    <scope>NUCLEOTIDE SEQUENCE [LARGE SCALE GENOMIC DNA]</scope>
    <source>
        <strain evidence="2 3">NCTC13294</strain>
    </source>
</reference>